<gene>
    <name evidence="7" type="ORF">HCN44_011154</name>
</gene>
<dbReference type="AlphaFoldDB" id="A0A834XUV9"/>
<evidence type="ECO:0000256" key="6">
    <source>
        <dbReference type="SAM" id="Phobius"/>
    </source>
</evidence>
<evidence type="ECO:0000256" key="4">
    <source>
        <dbReference type="ARBA" id="ARBA00022989"/>
    </source>
</evidence>
<keyword evidence="8" id="KW-1185">Reference proteome</keyword>
<evidence type="ECO:0000256" key="2">
    <source>
        <dbReference type="ARBA" id="ARBA00005977"/>
    </source>
</evidence>
<dbReference type="PANTHER" id="PTHR28668:SF1">
    <property type="entry name" value="TRANSMEMBRANE PROTEIN 234"/>
    <property type="match status" value="1"/>
</dbReference>
<dbReference type="Proteomes" id="UP000639338">
    <property type="component" value="Unassembled WGS sequence"/>
</dbReference>
<dbReference type="OrthoDB" id="43458at2759"/>
<keyword evidence="3 6" id="KW-0812">Transmembrane</keyword>
<dbReference type="EMBL" id="JACMRX010000003">
    <property type="protein sequence ID" value="KAF7993885.1"/>
    <property type="molecule type" value="Genomic_DNA"/>
</dbReference>
<keyword evidence="4 6" id="KW-1133">Transmembrane helix</keyword>
<reference evidence="7 8" key="1">
    <citation type="submission" date="2020-08" db="EMBL/GenBank/DDBJ databases">
        <title>Aphidius gifuensis genome sequencing and assembly.</title>
        <authorList>
            <person name="Du Z."/>
        </authorList>
    </citation>
    <scope>NUCLEOTIDE SEQUENCE [LARGE SCALE GENOMIC DNA]</scope>
    <source>
        <strain evidence="7">YNYX2018</strain>
        <tissue evidence="7">Adults</tissue>
    </source>
</reference>
<dbReference type="PANTHER" id="PTHR28668">
    <property type="entry name" value="TRANSMEMBRANE PROTEIN 234"/>
    <property type="match status" value="1"/>
</dbReference>
<feature type="transmembrane region" description="Helical" evidence="6">
    <location>
        <begin position="57"/>
        <end position="75"/>
    </location>
</feature>
<keyword evidence="5 6" id="KW-0472">Membrane</keyword>
<evidence type="ECO:0000256" key="1">
    <source>
        <dbReference type="ARBA" id="ARBA00004141"/>
    </source>
</evidence>
<feature type="transmembrane region" description="Helical" evidence="6">
    <location>
        <begin position="82"/>
        <end position="101"/>
    </location>
</feature>
<proteinExistence type="inferred from homology"/>
<comment type="similarity">
    <text evidence="2">Belongs to the TMEM234 family.</text>
</comment>
<dbReference type="Gene3D" id="1.10.3730.20">
    <property type="match status" value="1"/>
</dbReference>
<evidence type="ECO:0000256" key="3">
    <source>
        <dbReference type="ARBA" id="ARBA00022692"/>
    </source>
</evidence>
<dbReference type="Pfam" id="PF10639">
    <property type="entry name" value="TMEM234"/>
    <property type="match status" value="1"/>
</dbReference>
<accession>A0A834XUV9</accession>
<comment type="subcellular location">
    <subcellularLocation>
        <location evidence="1">Membrane</location>
        <topology evidence="1">Multi-pass membrane protein</topology>
    </subcellularLocation>
</comment>
<dbReference type="InterPro" id="IPR018908">
    <property type="entry name" value="TMEM234"/>
</dbReference>
<dbReference type="InterPro" id="IPR037185">
    <property type="entry name" value="EmrE-like"/>
</dbReference>
<organism evidence="7 8">
    <name type="scientific">Aphidius gifuensis</name>
    <name type="common">Parasitoid wasp</name>
    <dbReference type="NCBI Taxonomy" id="684658"/>
    <lineage>
        <taxon>Eukaryota</taxon>
        <taxon>Metazoa</taxon>
        <taxon>Ecdysozoa</taxon>
        <taxon>Arthropoda</taxon>
        <taxon>Hexapoda</taxon>
        <taxon>Insecta</taxon>
        <taxon>Pterygota</taxon>
        <taxon>Neoptera</taxon>
        <taxon>Endopterygota</taxon>
        <taxon>Hymenoptera</taxon>
        <taxon>Apocrita</taxon>
        <taxon>Ichneumonoidea</taxon>
        <taxon>Braconidae</taxon>
        <taxon>Aphidiinae</taxon>
        <taxon>Aphidius</taxon>
    </lineage>
</organism>
<feature type="transmembrane region" description="Helical" evidence="6">
    <location>
        <begin position="7"/>
        <end position="25"/>
    </location>
</feature>
<name>A0A834XUV9_APHGI</name>
<evidence type="ECO:0000313" key="7">
    <source>
        <dbReference type="EMBL" id="KAF7993885.1"/>
    </source>
</evidence>
<sequence>MAVTIDSLMYLVIVAMFWGATNPFIKTGAIGVEKVKGKTSLTTFLKQMLFLFTNLKYIVPFLINQCGSLLYVFVLGQTDLSLAVPVTNSLTFVFTAIAGWLKGEEKAHINTYIGTLMILLGTTMCCIDKLSVEV</sequence>
<protein>
    <recommendedName>
        <fullName evidence="9">Transmembrane protein 234 homolog</fullName>
    </recommendedName>
</protein>
<evidence type="ECO:0000256" key="5">
    <source>
        <dbReference type="ARBA" id="ARBA00023136"/>
    </source>
</evidence>
<dbReference type="GO" id="GO:0016020">
    <property type="term" value="C:membrane"/>
    <property type="evidence" value="ECO:0007669"/>
    <property type="project" value="UniProtKB-SubCell"/>
</dbReference>
<comment type="caution">
    <text evidence="7">The sequence shown here is derived from an EMBL/GenBank/DDBJ whole genome shotgun (WGS) entry which is preliminary data.</text>
</comment>
<dbReference type="SUPFAM" id="SSF103481">
    <property type="entry name" value="Multidrug resistance efflux transporter EmrE"/>
    <property type="match status" value="1"/>
</dbReference>
<evidence type="ECO:0000313" key="8">
    <source>
        <dbReference type="Proteomes" id="UP000639338"/>
    </source>
</evidence>
<evidence type="ECO:0008006" key="9">
    <source>
        <dbReference type="Google" id="ProtNLM"/>
    </source>
</evidence>
<feature type="transmembrane region" description="Helical" evidence="6">
    <location>
        <begin position="107"/>
        <end position="127"/>
    </location>
</feature>